<dbReference type="InterPro" id="IPR028958">
    <property type="entry name" value="Imm42"/>
</dbReference>
<organism evidence="1 2">
    <name type="scientific">Pedosphaera parvula (strain Ellin514)</name>
    <dbReference type="NCBI Taxonomy" id="320771"/>
    <lineage>
        <taxon>Bacteria</taxon>
        <taxon>Pseudomonadati</taxon>
        <taxon>Verrucomicrobiota</taxon>
        <taxon>Pedosphaerae</taxon>
        <taxon>Pedosphaerales</taxon>
        <taxon>Pedosphaeraceae</taxon>
        <taxon>Pedosphaera</taxon>
    </lineage>
</organism>
<proteinExistence type="predicted"/>
<keyword evidence="2" id="KW-1185">Reference proteome</keyword>
<protein>
    <submittedName>
        <fullName evidence="1">Uncharacterized protein</fullName>
    </submittedName>
</protein>
<dbReference type="EMBL" id="ABOX02000053">
    <property type="protein sequence ID" value="EEF57969.1"/>
    <property type="molecule type" value="Genomic_DNA"/>
</dbReference>
<evidence type="ECO:0000313" key="1">
    <source>
        <dbReference type="EMBL" id="EEF57969.1"/>
    </source>
</evidence>
<dbReference type="AlphaFoldDB" id="B9XQE5"/>
<gene>
    <name evidence="1" type="ORF">Cflav_PD1144</name>
</gene>
<reference evidence="1 2" key="1">
    <citation type="journal article" date="2011" name="J. Bacteriol.">
        <title>Genome sequence of 'Pedosphaera parvula' Ellin514, an aerobic Verrucomicrobial isolate from pasture soil.</title>
        <authorList>
            <person name="Kant R."/>
            <person name="van Passel M.W."/>
            <person name="Sangwan P."/>
            <person name="Palva A."/>
            <person name="Lucas S."/>
            <person name="Copeland A."/>
            <person name="Lapidus A."/>
            <person name="Glavina Del Rio T."/>
            <person name="Dalin E."/>
            <person name="Tice H."/>
            <person name="Bruce D."/>
            <person name="Goodwin L."/>
            <person name="Pitluck S."/>
            <person name="Chertkov O."/>
            <person name="Larimer F.W."/>
            <person name="Land M.L."/>
            <person name="Hauser L."/>
            <person name="Brettin T.S."/>
            <person name="Detter J.C."/>
            <person name="Han S."/>
            <person name="de Vos W.M."/>
            <person name="Janssen P.H."/>
            <person name="Smidt H."/>
        </authorList>
    </citation>
    <scope>NUCLEOTIDE SEQUENCE [LARGE SCALE GENOMIC DNA]</scope>
    <source>
        <strain evidence="1 2">Ellin514</strain>
    </source>
</reference>
<name>B9XQE5_PEDPL</name>
<dbReference type="Pfam" id="PF15593">
    <property type="entry name" value="Imm42"/>
    <property type="match status" value="1"/>
</dbReference>
<dbReference type="Proteomes" id="UP000003688">
    <property type="component" value="Unassembled WGS sequence"/>
</dbReference>
<comment type="caution">
    <text evidence="1">The sequence shown here is derived from an EMBL/GenBank/DDBJ whole genome shotgun (WGS) entry which is preliminary data.</text>
</comment>
<dbReference type="OrthoDB" id="8404708at2"/>
<sequence>MLIGDKSTFAIESVITQAYERLSFRALGCFVIHIGGRRYGVYKPDASMLACSLDEVEHRIAQRGGHTAPFSTELDAGKIADAYGDATYAPDQENELFFGIPHPGFSDFFDFRNQNLRWHGGDETFDDGSVIFHFDIEDRIRLIGFNSSGEGYHHDPATLSDVWLEAEEFYDILQNWRNSFLAEWNASSKISASEDGAVSPMT</sequence>
<dbReference type="RefSeq" id="WP_007418031.1">
    <property type="nucleotide sequence ID" value="NZ_ABOX02000053.1"/>
</dbReference>
<accession>B9XQE5</accession>
<evidence type="ECO:0000313" key="2">
    <source>
        <dbReference type="Proteomes" id="UP000003688"/>
    </source>
</evidence>